<dbReference type="Gene3D" id="3.55.50.30">
    <property type="match status" value="1"/>
</dbReference>
<keyword evidence="5" id="KW-1185">Reference proteome</keyword>
<protein>
    <submittedName>
        <fullName evidence="4">FecR domain-containing protein</fullName>
    </submittedName>
</protein>
<evidence type="ECO:0000259" key="3">
    <source>
        <dbReference type="Pfam" id="PF16344"/>
    </source>
</evidence>
<dbReference type="Proteomes" id="UP001319200">
    <property type="component" value="Unassembled WGS sequence"/>
</dbReference>
<evidence type="ECO:0000256" key="1">
    <source>
        <dbReference type="SAM" id="Phobius"/>
    </source>
</evidence>
<dbReference type="Pfam" id="PF16344">
    <property type="entry name" value="FecR_C"/>
    <property type="match status" value="1"/>
</dbReference>
<feature type="domain" description="FecR protein" evidence="2">
    <location>
        <begin position="125"/>
        <end position="210"/>
    </location>
</feature>
<evidence type="ECO:0000259" key="2">
    <source>
        <dbReference type="Pfam" id="PF04773"/>
    </source>
</evidence>
<dbReference type="PANTHER" id="PTHR30273:SF2">
    <property type="entry name" value="PROTEIN FECR"/>
    <property type="match status" value="1"/>
</dbReference>
<dbReference type="InterPro" id="IPR032508">
    <property type="entry name" value="FecR_C"/>
</dbReference>
<dbReference type="GO" id="GO:0016989">
    <property type="term" value="F:sigma factor antagonist activity"/>
    <property type="evidence" value="ECO:0007669"/>
    <property type="project" value="TreeGrafter"/>
</dbReference>
<dbReference type="PANTHER" id="PTHR30273">
    <property type="entry name" value="PERIPLASMIC SIGNAL SENSOR AND SIGMA FACTOR ACTIVATOR FECR-RELATED"/>
    <property type="match status" value="1"/>
</dbReference>
<dbReference type="Pfam" id="PF04773">
    <property type="entry name" value="FecR"/>
    <property type="match status" value="1"/>
</dbReference>
<accession>A0AAP2DRM3</accession>
<dbReference type="InterPro" id="IPR006860">
    <property type="entry name" value="FecR"/>
</dbReference>
<name>A0AAP2DRM3_9BACT</name>
<organism evidence="4 5">
    <name type="scientific">Chryseosolibacter histidini</name>
    <dbReference type="NCBI Taxonomy" id="2782349"/>
    <lineage>
        <taxon>Bacteria</taxon>
        <taxon>Pseudomonadati</taxon>
        <taxon>Bacteroidota</taxon>
        <taxon>Cytophagia</taxon>
        <taxon>Cytophagales</taxon>
        <taxon>Chryseotaleaceae</taxon>
        <taxon>Chryseosolibacter</taxon>
    </lineage>
</organism>
<proteinExistence type="predicted"/>
<reference evidence="4 5" key="1">
    <citation type="submission" date="2021-05" db="EMBL/GenBank/DDBJ databases">
        <title>A Polyphasic approach of four new species of the genus Ohtaekwangia: Ohtaekwangia histidinii sp. nov., Ohtaekwangia cretensis sp. nov., Ohtaekwangia indiensis sp. nov., Ohtaekwangia reichenbachii sp. nov. from diverse environment.</title>
        <authorList>
            <person name="Octaviana S."/>
        </authorList>
    </citation>
    <scope>NUCLEOTIDE SEQUENCE [LARGE SCALE GENOMIC DNA]</scope>
    <source>
        <strain evidence="4 5">PWU4</strain>
    </source>
</reference>
<dbReference type="EMBL" id="JAHESF010000028">
    <property type="protein sequence ID" value="MBT1699702.1"/>
    <property type="molecule type" value="Genomic_DNA"/>
</dbReference>
<feature type="transmembrane region" description="Helical" evidence="1">
    <location>
        <begin position="72"/>
        <end position="95"/>
    </location>
</feature>
<evidence type="ECO:0000313" key="5">
    <source>
        <dbReference type="Proteomes" id="UP001319200"/>
    </source>
</evidence>
<dbReference type="InterPro" id="IPR012373">
    <property type="entry name" value="Ferrdict_sens_TM"/>
</dbReference>
<evidence type="ECO:0000313" key="4">
    <source>
        <dbReference type="EMBL" id="MBT1699702.1"/>
    </source>
</evidence>
<keyword evidence="1" id="KW-0812">Transmembrane</keyword>
<gene>
    <name evidence="4" type="ORF">KK083_22635</name>
</gene>
<dbReference type="RefSeq" id="WP_254167823.1">
    <property type="nucleotide sequence ID" value="NZ_JAHESF010000028.1"/>
</dbReference>
<dbReference type="Gene3D" id="2.60.120.1440">
    <property type="match status" value="1"/>
</dbReference>
<sequence>MTPEQFQHLLKRYRQGSCSPEERKFIEKWYASIGSRSEPSVDPKEEDALKNRYWKNVNAHIQSQKPDRRRIITLWPAVGVAASIAMAITAGVLLLSAPKSEVSSNHLTIISPENREFENSTAAPKNISLPDGSNIILQPGGKVRYHTASDRSNREVFLEGEAFFDVKRDVLRPFLVHSQEVTTKVLGTSFTVKAERDAKSITVSVKTGKVSVYTHRGSSGPSAKSTETILTPNQQIVYNRHEHKVARMLVENPQAIVSAEEIRKWHFEDAPVMEIFHALEKVYGVNIEFDAKTLSGCTLTTSISDESIYNRLDIICKAIGTTYTVEETKIVVRGSGCN</sequence>
<dbReference type="PIRSF" id="PIRSF018266">
    <property type="entry name" value="FecR"/>
    <property type="match status" value="1"/>
</dbReference>
<comment type="caution">
    <text evidence="4">The sequence shown here is derived from an EMBL/GenBank/DDBJ whole genome shotgun (WGS) entry which is preliminary data.</text>
</comment>
<keyword evidence="1" id="KW-0472">Membrane</keyword>
<dbReference type="AlphaFoldDB" id="A0AAP2DRM3"/>
<keyword evidence="1" id="KW-1133">Transmembrane helix</keyword>
<feature type="domain" description="Protein FecR C-terminal" evidence="3">
    <location>
        <begin position="265"/>
        <end position="332"/>
    </location>
</feature>